<evidence type="ECO:0000256" key="4">
    <source>
        <dbReference type="ARBA" id="ARBA00022989"/>
    </source>
</evidence>
<feature type="transmembrane region" description="Helical" evidence="6">
    <location>
        <begin position="172"/>
        <end position="196"/>
    </location>
</feature>
<name>A0A2A5RJT2_9LACT</name>
<proteinExistence type="predicted"/>
<dbReference type="EMBL" id="JXJU01000009">
    <property type="protein sequence ID" value="PCR99376.1"/>
    <property type="molecule type" value="Genomic_DNA"/>
</dbReference>
<feature type="domain" description="Metallo-beta-lactamase" evidence="7">
    <location>
        <begin position="437"/>
        <end position="644"/>
    </location>
</feature>
<dbReference type="STRING" id="1291764.GCA_001311235_01499"/>
<keyword evidence="2" id="KW-1003">Cell membrane</keyword>
<feature type="transmembrane region" description="Helical" evidence="6">
    <location>
        <begin position="409"/>
        <end position="427"/>
    </location>
</feature>
<dbReference type="SMART" id="SM00849">
    <property type="entry name" value="Lactamase_B"/>
    <property type="match status" value="1"/>
</dbReference>
<keyword evidence="5 6" id="KW-0472">Membrane</keyword>
<comment type="subcellular location">
    <subcellularLocation>
        <location evidence="1">Cell membrane</location>
        <topology evidence="1">Multi-pass membrane protein</topology>
    </subcellularLocation>
</comment>
<keyword evidence="4 6" id="KW-1133">Transmembrane helix</keyword>
<evidence type="ECO:0000256" key="3">
    <source>
        <dbReference type="ARBA" id="ARBA00022692"/>
    </source>
</evidence>
<dbReference type="Pfam" id="PF03772">
    <property type="entry name" value="Competence"/>
    <property type="match status" value="1"/>
</dbReference>
<dbReference type="PANTHER" id="PTHR30619">
    <property type="entry name" value="DNA INTERNALIZATION/COMPETENCE PROTEIN COMEC/REC2"/>
    <property type="match status" value="1"/>
</dbReference>
<dbReference type="CDD" id="cd07731">
    <property type="entry name" value="ComA-like_MBL-fold"/>
    <property type="match status" value="1"/>
</dbReference>
<sequence>MLPILILFTIYFSSCLLYDQKNAEHQPNQLSKIEYQPDSIEVNGNRLSFIGTSCGKKYQVYYQLKTEDEQKFFKNLDKNGTLVFTGTLSKPEGARNYNGFNNVKYLASQNIYRQINIESINGIQTNSNFSLQLLRRRAIIHIQKKFPSPCSNYITGLLFGYLGKDFGEMSDLYSSLGIIHLFALSGMHVNFFLDWFRKIFLRLGLTREKIKILQIPFSILYAFLTGLSISVIRALVQKLLPYRKIDNFAMMLILILIFMPKALLTIGGQLTILYAFAMCMTSFKKTKKAQTNVVNYLWSSICLTLVALPLLIFYFHSFQPLSILLTFIFSFIFSTILLPLIIIAFFVSFTGIIIPCNFIFLVLEGLIRAIDKPLHYPFVFGSPNIVQLLLLFIFTGLFIDFYRHTKMRLFFLSGLILIYLTCKYPFLPTITVIDVGQGDSIFLQDRFDKQNILIDTGGKVSFMKYAPWQSAQAKTNAEYTLIPYLQSIGVGKIDHLILTHTDDDHVGDFLKLADKIKISEVLVSPGELSNPVFVSKLTKANLPVHVVKTGDTIPIFNSKLEILSSGYTGKGDNNDSIITYGNFYGSRFLFTGDLEREGEKELINNFPLLKVDVLKAGHHGSKTSSDPDFIERIGPRIALISVGKNNRYGHPNQETLETYNKNKIKVLRTDLYGAIQFYRSSNQWQIRTVK</sequence>
<evidence type="ECO:0000259" key="7">
    <source>
        <dbReference type="SMART" id="SM00849"/>
    </source>
</evidence>
<evidence type="ECO:0000313" key="8">
    <source>
        <dbReference type="EMBL" id="PCR99376.1"/>
    </source>
</evidence>
<feature type="transmembrane region" description="Helical" evidence="6">
    <location>
        <begin position="296"/>
        <end position="315"/>
    </location>
</feature>
<dbReference type="InterPro" id="IPR025405">
    <property type="entry name" value="DUF4131"/>
</dbReference>
<dbReference type="Proteomes" id="UP000218181">
    <property type="component" value="Unassembled WGS sequence"/>
</dbReference>
<dbReference type="NCBIfam" id="TIGR00361">
    <property type="entry name" value="ComEC_Rec2"/>
    <property type="match status" value="1"/>
</dbReference>
<evidence type="ECO:0000256" key="2">
    <source>
        <dbReference type="ARBA" id="ARBA00022475"/>
    </source>
</evidence>
<dbReference type="GO" id="GO:0005886">
    <property type="term" value="C:plasma membrane"/>
    <property type="evidence" value="ECO:0007669"/>
    <property type="project" value="UniProtKB-SubCell"/>
</dbReference>
<protein>
    <submittedName>
        <fullName evidence="8">ComE operon protein 3, DNA internalization</fullName>
    </submittedName>
</protein>
<feature type="transmembrane region" description="Helical" evidence="6">
    <location>
        <begin position="321"/>
        <end position="345"/>
    </location>
</feature>
<accession>A0A2A5RJT2</accession>
<evidence type="ECO:0000313" key="9">
    <source>
        <dbReference type="Proteomes" id="UP000218181"/>
    </source>
</evidence>
<dbReference type="GO" id="GO:0030420">
    <property type="term" value="P:establishment of competence for transformation"/>
    <property type="evidence" value="ECO:0007669"/>
    <property type="project" value="InterPro"/>
</dbReference>
<dbReference type="InterPro" id="IPR004797">
    <property type="entry name" value="Competence_ComEC/Rec2"/>
</dbReference>
<feature type="transmembrane region" description="Helical" evidence="6">
    <location>
        <begin position="217"/>
        <end position="236"/>
    </location>
</feature>
<dbReference type="InterPro" id="IPR036866">
    <property type="entry name" value="RibonucZ/Hydroxyglut_hydro"/>
</dbReference>
<organism evidence="8 9">
    <name type="scientific">Lactococcus fujiensis JCM 16395</name>
    <dbReference type="NCBI Taxonomy" id="1291764"/>
    <lineage>
        <taxon>Bacteria</taxon>
        <taxon>Bacillati</taxon>
        <taxon>Bacillota</taxon>
        <taxon>Bacilli</taxon>
        <taxon>Lactobacillales</taxon>
        <taxon>Streptococcaceae</taxon>
        <taxon>Lactococcus</taxon>
    </lineage>
</organism>
<evidence type="ECO:0000256" key="6">
    <source>
        <dbReference type="SAM" id="Phobius"/>
    </source>
</evidence>
<dbReference type="AlphaFoldDB" id="A0A2A5RJT2"/>
<keyword evidence="9" id="KW-1185">Reference proteome</keyword>
<dbReference type="InterPro" id="IPR052159">
    <property type="entry name" value="Competence_DNA_uptake"/>
</dbReference>
<dbReference type="Pfam" id="PF13567">
    <property type="entry name" value="DUF4131"/>
    <property type="match status" value="1"/>
</dbReference>
<keyword evidence="3 6" id="KW-0812">Transmembrane</keyword>
<evidence type="ECO:0000256" key="1">
    <source>
        <dbReference type="ARBA" id="ARBA00004651"/>
    </source>
</evidence>
<dbReference type="NCBIfam" id="TIGR00360">
    <property type="entry name" value="ComEC_N-term"/>
    <property type="match status" value="1"/>
</dbReference>
<dbReference type="InterPro" id="IPR004477">
    <property type="entry name" value="ComEC_N"/>
</dbReference>
<dbReference type="Gene3D" id="3.60.15.10">
    <property type="entry name" value="Ribonuclease Z/Hydroxyacylglutathione hydrolase-like"/>
    <property type="match status" value="1"/>
</dbReference>
<feature type="transmembrane region" description="Helical" evidence="6">
    <location>
        <begin position="385"/>
        <end position="402"/>
    </location>
</feature>
<feature type="transmembrane region" description="Helical" evidence="6">
    <location>
        <begin position="352"/>
        <end position="370"/>
    </location>
</feature>
<dbReference type="InterPro" id="IPR035681">
    <property type="entry name" value="ComA-like_MBL"/>
</dbReference>
<dbReference type="InterPro" id="IPR001279">
    <property type="entry name" value="Metallo-B-lactamas"/>
</dbReference>
<dbReference type="SUPFAM" id="SSF56281">
    <property type="entry name" value="Metallo-hydrolase/oxidoreductase"/>
    <property type="match status" value="1"/>
</dbReference>
<feature type="transmembrane region" description="Helical" evidence="6">
    <location>
        <begin position="248"/>
        <end position="276"/>
    </location>
</feature>
<reference evidence="8 9" key="1">
    <citation type="submission" date="2014-12" db="EMBL/GenBank/DDBJ databases">
        <title>Draft genome sequences of 10 type strains of Lactococcus.</title>
        <authorList>
            <person name="Sun Z."/>
            <person name="Zhong Z."/>
            <person name="Liu W."/>
            <person name="Zhang W."/>
            <person name="Zhang H."/>
        </authorList>
    </citation>
    <scope>NUCLEOTIDE SEQUENCE [LARGE SCALE GENOMIC DNA]</scope>
    <source>
        <strain evidence="8 9">JCM 16395</strain>
    </source>
</reference>
<dbReference type="Pfam" id="PF00753">
    <property type="entry name" value="Lactamase_B"/>
    <property type="match status" value="1"/>
</dbReference>
<gene>
    <name evidence="8" type="ORF">RT41_GL002017</name>
</gene>
<comment type="caution">
    <text evidence="8">The sequence shown here is derived from an EMBL/GenBank/DDBJ whole genome shotgun (WGS) entry which is preliminary data.</text>
</comment>
<dbReference type="PANTHER" id="PTHR30619:SF1">
    <property type="entry name" value="RECOMBINATION PROTEIN 2"/>
    <property type="match status" value="1"/>
</dbReference>
<evidence type="ECO:0000256" key="5">
    <source>
        <dbReference type="ARBA" id="ARBA00023136"/>
    </source>
</evidence>